<evidence type="ECO:0000259" key="1">
    <source>
        <dbReference type="Pfam" id="PF20720"/>
    </source>
</evidence>
<evidence type="ECO:0000313" key="3">
    <source>
        <dbReference type="Proteomes" id="UP000683360"/>
    </source>
</evidence>
<reference evidence="2" key="1">
    <citation type="submission" date="2021-03" db="EMBL/GenBank/DDBJ databases">
        <authorList>
            <person name="Bekaert M."/>
        </authorList>
    </citation>
    <scope>NUCLEOTIDE SEQUENCE</scope>
</reference>
<dbReference type="AlphaFoldDB" id="A0A8S3U2M6"/>
<protein>
    <recommendedName>
        <fullName evidence="1">Novel STAND NTPase 3 domain-containing protein</fullName>
    </recommendedName>
</protein>
<comment type="caution">
    <text evidence="2">The sequence shown here is derived from an EMBL/GenBank/DDBJ whole genome shotgun (WGS) entry which is preliminary data.</text>
</comment>
<dbReference type="InterPro" id="IPR027417">
    <property type="entry name" value="P-loop_NTPase"/>
</dbReference>
<accession>A0A8S3U2M6</accession>
<dbReference type="EMBL" id="CAJPWZ010002402">
    <property type="protein sequence ID" value="CAG2237746.1"/>
    <property type="molecule type" value="Genomic_DNA"/>
</dbReference>
<keyword evidence="3" id="KW-1185">Reference proteome</keyword>
<dbReference type="InterPro" id="IPR049050">
    <property type="entry name" value="nSTAND3"/>
</dbReference>
<evidence type="ECO:0000313" key="2">
    <source>
        <dbReference type="EMBL" id="CAG2237746.1"/>
    </source>
</evidence>
<gene>
    <name evidence="2" type="ORF">MEDL_50186</name>
</gene>
<dbReference type="SUPFAM" id="SSF52540">
    <property type="entry name" value="P-loop containing nucleoside triphosphate hydrolases"/>
    <property type="match status" value="1"/>
</dbReference>
<organism evidence="2 3">
    <name type="scientific">Mytilus edulis</name>
    <name type="common">Blue mussel</name>
    <dbReference type="NCBI Taxonomy" id="6550"/>
    <lineage>
        <taxon>Eukaryota</taxon>
        <taxon>Metazoa</taxon>
        <taxon>Spiralia</taxon>
        <taxon>Lophotrochozoa</taxon>
        <taxon>Mollusca</taxon>
        <taxon>Bivalvia</taxon>
        <taxon>Autobranchia</taxon>
        <taxon>Pteriomorphia</taxon>
        <taxon>Mytilida</taxon>
        <taxon>Mytiloidea</taxon>
        <taxon>Mytilidae</taxon>
        <taxon>Mytilinae</taxon>
        <taxon>Mytilus</taxon>
    </lineage>
</organism>
<dbReference type="Proteomes" id="UP000683360">
    <property type="component" value="Unassembled WGS sequence"/>
</dbReference>
<feature type="domain" description="Novel STAND NTPase 3" evidence="1">
    <location>
        <begin position="33"/>
        <end position="189"/>
    </location>
</feature>
<dbReference type="OrthoDB" id="6149069at2759"/>
<proteinExistence type="predicted"/>
<sequence length="540" mass="62528">MFDCFLFSGQSKQRRLEGDTKALIEEDLREDTFVSSEVVTDSLSLLKQDGVLLITGHAGTGKSRTGRHVLHMFCSGDTSFKCIKLNRLNEWEDMVSREDSVVVLLDDIFGETNCIYNKEKDTPILDKVYAYLCKGNIKVIITIRNTVKCQCQEVFDSHRLFQFNFIDLSSDRYLLSQLDKNNILTKYMKTVRQAVHDSRTGYVDSNGDTILKWEEEIDILQCNPVKGFPLVVYQFVHNDKHFHLGSKFFDSPTEAILEDLRTLRRKGTIHSNDKSGVYDTIDEENINKIIPLISWSFFLKMVKPESYTEKEGEVVLRIPTNSYKLLADRLAEFYMANITCLFFRNLGNTEIIQHDYSLLLPYLLEALEKIDQRDKHTEIDWNLSKELYIQELLNFLFTKIDITSKELITVATLVLQLHHSPDYIFKAFLPVCLNNATILTLASKNGQFYVVNQILENSHFEIQIDIQSVIISACMKTVRKGTWHILDRDDLRNIELEKLKIVKYIIGKFGFDRLILKLHVNRLVKLDCSKLLNGLFLTLI</sequence>
<name>A0A8S3U2M6_MYTED</name>
<dbReference type="Pfam" id="PF20720">
    <property type="entry name" value="nSTAND3"/>
    <property type="match status" value="1"/>
</dbReference>